<keyword evidence="2" id="KW-0528">Neurotoxin</keyword>
<evidence type="ECO:0000313" key="2">
    <source>
        <dbReference type="EMBL" id="ODN03832.1"/>
    </source>
</evidence>
<keyword evidence="2" id="KW-0800">Toxin</keyword>
<proteinExistence type="predicted"/>
<evidence type="ECO:0000256" key="1">
    <source>
        <dbReference type="SAM" id="Phobius"/>
    </source>
</evidence>
<keyword evidence="1" id="KW-0472">Membrane</keyword>
<keyword evidence="1" id="KW-1133">Transmembrane helix</keyword>
<sequence>MLETHFLVCTFNQCNLNSCMDMSFECKCFGSTRNNINMKPTKLNILLIATFCTLWMGMMIEETSSAPQIDWGCTVSCTAWNACFIANGFNKDRCPPYPSNCDCSQFAG</sequence>
<dbReference type="OrthoDB" id="3621146at2759"/>
<gene>
    <name evidence="2" type="ORF">Ocin01_02842</name>
</gene>
<organism evidence="2 3">
    <name type="scientific">Orchesella cincta</name>
    <name type="common">Springtail</name>
    <name type="synonym">Podura cincta</name>
    <dbReference type="NCBI Taxonomy" id="48709"/>
    <lineage>
        <taxon>Eukaryota</taxon>
        <taxon>Metazoa</taxon>
        <taxon>Ecdysozoa</taxon>
        <taxon>Arthropoda</taxon>
        <taxon>Hexapoda</taxon>
        <taxon>Collembola</taxon>
        <taxon>Entomobryomorpha</taxon>
        <taxon>Entomobryoidea</taxon>
        <taxon>Orchesellidae</taxon>
        <taxon>Orchesellinae</taxon>
        <taxon>Orchesella</taxon>
    </lineage>
</organism>
<dbReference type="EMBL" id="LJIJ01000062">
    <property type="protein sequence ID" value="ODN03832.1"/>
    <property type="molecule type" value="Genomic_DNA"/>
</dbReference>
<protein>
    <submittedName>
        <fullName evidence="2">Long neurotoxin OH-34</fullName>
    </submittedName>
</protein>
<keyword evidence="3" id="KW-1185">Reference proteome</keyword>
<keyword evidence="1" id="KW-0812">Transmembrane</keyword>
<reference evidence="2 3" key="1">
    <citation type="journal article" date="2016" name="Genome Biol. Evol.">
        <title>Gene Family Evolution Reflects Adaptation to Soil Environmental Stressors in the Genome of the Collembolan Orchesella cincta.</title>
        <authorList>
            <person name="Faddeeva-Vakhrusheva A."/>
            <person name="Derks M.F."/>
            <person name="Anvar S.Y."/>
            <person name="Agamennone V."/>
            <person name="Suring W."/>
            <person name="Smit S."/>
            <person name="van Straalen N.M."/>
            <person name="Roelofs D."/>
        </authorList>
    </citation>
    <scope>NUCLEOTIDE SEQUENCE [LARGE SCALE GENOMIC DNA]</scope>
    <source>
        <tissue evidence="2">Mixed pool</tissue>
    </source>
</reference>
<dbReference type="AlphaFoldDB" id="A0A1D2NF32"/>
<accession>A0A1D2NF32</accession>
<name>A0A1D2NF32_ORCCI</name>
<comment type="caution">
    <text evidence="2">The sequence shown here is derived from an EMBL/GenBank/DDBJ whole genome shotgun (WGS) entry which is preliminary data.</text>
</comment>
<evidence type="ECO:0000313" key="3">
    <source>
        <dbReference type="Proteomes" id="UP000094527"/>
    </source>
</evidence>
<feature type="transmembrane region" description="Helical" evidence="1">
    <location>
        <begin position="43"/>
        <end position="60"/>
    </location>
</feature>
<dbReference type="Proteomes" id="UP000094527">
    <property type="component" value="Unassembled WGS sequence"/>
</dbReference>